<dbReference type="GO" id="GO:0000812">
    <property type="term" value="C:Swr1 complex"/>
    <property type="evidence" value="ECO:0007669"/>
    <property type="project" value="TreeGrafter"/>
</dbReference>
<keyword evidence="4" id="KW-0156">Chromatin regulator</keyword>
<evidence type="ECO:0000313" key="10">
    <source>
        <dbReference type="EMBL" id="KZF25615.1"/>
    </source>
</evidence>
<comment type="subcellular location">
    <subcellularLocation>
        <location evidence="1">Nucleus</location>
    </subcellularLocation>
</comment>
<keyword evidence="11" id="KW-1185">Reference proteome</keyword>
<dbReference type="Proteomes" id="UP000076632">
    <property type="component" value="Unassembled WGS sequence"/>
</dbReference>
<comment type="similarity">
    <text evidence="2">Belongs to the SWC4 family.</text>
</comment>
<feature type="compositionally biased region" description="Basic and acidic residues" evidence="8">
    <location>
        <begin position="1"/>
        <end position="10"/>
    </location>
</feature>
<dbReference type="Gene3D" id="1.10.10.60">
    <property type="entry name" value="Homeodomain-like"/>
    <property type="match status" value="1"/>
</dbReference>
<evidence type="ECO:0000313" key="11">
    <source>
        <dbReference type="Proteomes" id="UP000076632"/>
    </source>
</evidence>
<dbReference type="Pfam" id="PF16282">
    <property type="entry name" value="SANT_DAMP1_like"/>
    <property type="match status" value="1"/>
</dbReference>
<dbReference type="FunCoup" id="A0A165J0C0">
    <property type="interactions" value="925"/>
</dbReference>
<evidence type="ECO:0000256" key="5">
    <source>
        <dbReference type="ARBA" id="ARBA00023015"/>
    </source>
</evidence>
<dbReference type="InterPro" id="IPR027109">
    <property type="entry name" value="Swc4/Dmap1"/>
</dbReference>
<keyword evidence="5" id="KW-0805">Transcription regulation</keyword>
<evidence type="ECO:0000256" key="2">
    <source>
        <dbReference type="ARBA" id="ARBA00006918"/>
    </source>
</evidence>
<dbReference type="GO" id="GO:0000122">
    <property type="term" value="P:negative regulation of transcription by RNA polymerase II"/>
    <property type="evidence" value="ECO:0007669"/>
    <property type="project" value="TreeGrafter"/>
</dbReference>
<dbReference type="GO" id="GO:0003714">
    <property type="term" value="F:transcription corepressor activity"/>
    <property type="evidence" value="ECO:0007669"/>
    <property type="project" value="TreeGrafter"/>
</dbReference>
<feature type="region of interest" description="Disordered" evidence="8">
    <location>
        <begin position="1"/>
        <end position="32"/>
    </location>
</feature>
<dbReference type="AlphaFoldDB" id="A0A165J0C0"/>
<evidence type="ECO:0000256" key="4">
    <source>
        <dbReference type="ARBA" id="ARBA00022853"/>
    </source>
</evidence>
<name>A0A165J0C0_XYLHT</name>
<evidence type="ECO:0000256" key="6">
    <source>
        <dbReference type="ARBA" id="ARBA00023163"/>
    </source>
</evidence>
<dbReference type="PANTHER" id="PTHR12855:SF10">
    <property type="entry name" value="DNA METHYLTRANSFERASE 1-ASSOCIATED PROTEIN 1"/>
    <property type="match status" value="1"/>
</dbReference>
<evidence type="ECO:0000256" key="7">
    <source>
        <dbReference type="ARBA" id="ARBA00023242"/>
    </source>
</evidence>
<feature type="compositionally biased region" description="Basic and acidic residues" evidence="8">
    <location>
        <begin position="498"/>
        <end position="514"/>
    </location>
</feature>
<sequence length="631" mass="68746">MSSADVRDMLDLPADGGLPRPAKKQKTVEKRPEGITRELFALLGERAPPVAITDHVKFKDRPKRSHRAQPWEWTPFTNPARTDGLVLHHWRKRKESPAQPTTGNATADGAGEAPQDEQAATGPKTETDYYYSKFNVKVNGPDYTDEQYHMYLRSDEWSKEETDYLVNLCIEYDLRWIVIADRYDFQPVTKEEQKDGEASALIPAPKKRTMEDMKLRYYEVAAKMLAIHRPINTMSTAEFELHETMSKFNAVQETQRKQLANALLSRSPEEIKEEEILLGELRRIVSREERLLAERKELFARLESPQSNGNTQQYQSSQGLGQLMQTLLAADKNKKRRTLVGPSESGTSPATGTAANTPSGQKEGREGGRDSVSGTASTVNKKGAAAAAAAAAAVSTPPERKPLTKLEEIRYGVSHHDRLTSGVQFRHDRVNKLGQAKSNAQAAKIAGALNELQIPPRLVMPTAAVCGEYERLIQNIHTLLDVRKLSEKIEAEIKVANAQKEERERKERAERGEPEPPPAAEAPAAPTAASEKSAAPPSSANEASEPVPKTEDTDTSAIAAAPEAPASATEPAQAPAQAPAPTGSGGAGPADQDKKADENPEDAGGAGTGGHKRSASVMSAGSNKSSKRQKR</sequence>
<dbReference type="GO" id="GO:0006338">
    <property type="term" value="P:chromatin remodeling"/>
    <property type="evidence" value="ECO:0007669"/>
    <property type="project" value="InterPro"/>
</dbReference>
<dbReference type="OMA" id="GNTTMYQ"/>
<evidence type="ECO:0000256" key="3">
    <source>
        <dbReference type="ARBA" id="ARBA00019132"/>
    </source>
</evidence>
<dbReference type="GO" id="GO:0006281">
    <property type="term" value="P:DNA repair"/>
    <property type="evidence" value="ECO:0007669"/>
    <property type="project" value="InterPro"/>
</dbReference>
<dbReference type="EMBL" id="KV407455">
    <property type="protein sequence ID" value="KZF25615.1"/>
    <property type="molecule type" value="Genomic_DNA"/>
</dbReference>
<feature type="compositionally biased region" description="Low complexity" evidence="8">
    <location>
        <begin position="521"/>
        <end position="546"/>
    </location>
</feature>
<gene>
    <name evidence="10" type="ORF">L228DRAFT_244490</name>
</gene>
<reference evidence="10 11" key="1">
    <citation type="journal article" date="2016" name="Fungal Biol.">
        <title>The genome of Xylona heveae provides a window into fungal endophytism.</title>
        <authorList>
            <person name="Gazis R."/>
            <person name="Kuo A."/>
            <person name="Riley R."/>
            <person name="LaButti K."/>
            <person name="Lipzen A."/>
            <person name="Lin J."/>
            <person name="Amirebrahimi M."/>
            <person name="Hesse C.N."/>
            <person name="Spatafora J.W."/>
            <person name="Henrissat B."/>
            <person name="Hainaut M."/>
            <person name="Grigoriev I.V."/>
            <person name="Hibbett D.S."/>
        </authorList>
    </citation>
    <scope>NUCLEOTIDE SEQUENCE [LARGE SCALE GENOMIC DNA]</scope>
    <source>
        <strain evidence="10 11">TC161</strain>
    </source>
</reference>
<dbReference type="OrthoDB" id="19740at2759"/>
<feature type="domain" description="DAMP1 SANT/Myb-like" evidence="9">
    <location>
        <begin position="129"/>
        <end position="224"/>
    </location>
</feature>
<dbReference type="GO" id="GO:0035267">
    <property type="term" value="C:NuA4 histone acetyltransferase complex"/>
    <property type="evidence" value="ECO:0007669"/>
    <property type="project" value="InterPro"/>
</dbReference>
<dbReference type="STRING" id="1328760.A0A165J0C0"/>
<accession>A0A165J0C0</accession>
<keyword evidence="7" id="KW-0539">Nucleus</keyword>
<evidence type="ECO:0000256" key="1">
    <source>
        <dbReference type="ARBA" id="ARBA00004123"/>
    </source>
</evidence>
<evidence type="ECO:0000256" key="8">
    <source>
        <dbReference type="SAM" id="MobiDB-lite"/>
    </source>
</evidence>
<feature type="region of interest" description="Disordered" evidence="8">
    <location>
        <begin position="336"/>
        <end position="379"/>
    </location>
</feature>
<keyword evidence="6" id="KW-0804">Transcription</keyword>
<feature type="region of interest" description="Disordered" evidence="8">
    <location>
        <begin position="94"/>
        <end position="124"/>
    </location>
</feature>
<dbReference type="PANTHER" id="PTHR12855">
    <property type="entry name" value="DNA METHYLTRANSFERASE 1-ASSOCIATED PROTEIN 1 FAMILY MEMBER"/>
    <property type="match status" value="1"/>
</dbReference>
<feature type="compositionally biased region" description="Low complexity" evidence="8">
    <location>
        <begin position="559"/>
        <end position="582"/>
    </location>
</feature>
<evidence type="ECO:0000259" key="9">
    <source>
        <dbReference type="Pfam" id="PF16282"/>
    </source>
</evidence>
<dbReference type="InParanoid" id="A0A165J0C0"/>
<dbReference type="GeneID" id="28897074"/>
<protein>
    <recommendedName>
        <fullName evidence="3">SWR1-complex protein 4</fullName>
    </recommendedName>
</protein>
<feature type="region of interest" description="Disordered" evidence="8">
    <location>
        <begin position="498"/>
        <end position="631"/>
    </location>
</feature>
<dbReference type="InterPro" id="IPR032563">
    <property type="entry name" value="DAMP1_SANT-like"/>
</dbReference>
<dbReference type="RefSeq" id="XP_018191170.1">
    <property type="nucleotide sequence ID" value="XM_018331937.1"/>
</dbReference>
<proteinExistence type="inferred from homology"/>
<organism evidence="10 11">
    <name type="scientific">Xylona heveae (strain CBS 132557 / TC161)</name>
    <dbReference type="NCBI Taxonomy" id="1328760"/>
    <lineage>
        <taxon>Eukaryota</taxon>
        <taxon>Fungi</taxon>
        <taxon>Dikarya</taxon>
        <taxon>Ascomycota</taxon>
        <taxon>Pezizomycotina</taxon>
        <taxon>Xylonomycetes</taxon>
        <taxon>Xylonales</taxon>
        <taxon>Xylonaceae</taxon>
        <taxon>Xylona</taxon>
    </lineage>
</organism>
<feature type="compositionally biased region" description="Polar residues" evidence="8">
    <location>
        <begin position="344"/>
        <end position="360"/>
    </location>
</feature>